<keyword evidence="2" id="KW-0012">Acyltransferase</keyword>
<dbReference type="EMBL" id="MTJY01000036">
    <property type="protein sequence ID" value="ONN74429.1"/>
    <property type="molecule type" value="Genomic_DNA"/>
</dbReference>
<gene>
    <name evidence="5" type="ORF">BWR10_09185</name>
    <name evidence="6" type="ORF">E6L36_05190</name>
    <name evidence="4" type="ORF">H0N82_11940</name>
</gene>
<dbReference type="EMBL" id="JACCKI010000011">
    <property type="protein sequence ID" value="NZA05776.1"/>
    <property type="molecule type" value="Genomic_DNA"/>
</dbReference>
<organism evidence="4 9">
    <name type="scientific">Lacticaseibacillus rhamnosus</name>
    <name type="common">Lactobacillus rhamnosus</name>
    <dbReference type="NCBI Taxonomy" id="47715"/>
    <lineage>
        <taxon>Bacteria</taxon>
        <taxon>Bacillati</taxon>
        <taxon>Bacillota</taxon>
        <taxon>Bacilli</taxon>
        <taxon>Lactobacillales</taxon>
        <taxon>Lactobacillaceae</taxon>
        <taxon>Lacticaseibacillus</taxon>
    </lineage>
</organism>
<reference evidence="6 8" key="2">
    <citation type="submission" date="2019-04" db="EMBL/GenBank/DDBJ databases">
        <title>Genome Announcement to Ensure Probiotic Safety of Lactobacillus rhamnosus UBLR-58.</title>
        <authorList>
            <person name="Sulthana A."/>
            <person name="Lakshmi S.G."/>
            <person name="Madempudi R.S."/>
        </authorList>
    </citation>
    <scope>NUCLEOTIDE SEQUENCE [LARGE SCALE GENOMIC DNA]</scope>
    <source>
        <strain evidence="6 8">UBLR-58</strain>
    </source>
</reference>
<evidence type="ECO:0000313" key="5">
    <source>
        <dbReference type="EMBL" id="ONN74429.1"/>
    </source>
</evidence>
<dbReference type="CDD" id="cd04301">
    <property type="entry name" value="NAT_SF"/>
    <property type="match status" value="1"/>
</dbReference>
<evidence type="ECO:0000313" key="4">
    <source>
        <dbReference type="EMBL" id="NZA05776.1"/>
    </source>
</evidence>
<dbReference type="RefSeq" id="WP_005692987.1">
    <property type="nucleotide sequence ID" value="NZ_CABFNI010000014.1"/>
</dbReference>
<dbReference type="InterPro" id="IPR000182">
    <property type="entry name" value="GNAT_dom"/>
</dbReference>
<evidence type="ECO:0000256" key="1">
    <source>
        <dbReference type="ARBA" id="ARBA00022679"/>
    </source>
</evidence>
<dbReference type="Proteomes" id="UP000552935">
    <property type="component" value="Unassembled WGS sequence"/>
</dbReference>
<dbReference type="PANTHER" id="PTHR10908:SF0">
    <property type="entry name" value="SEROTONIN N-ACETYLTRANSFERASE"/>
    <property type="match status" value="1"/>
</dbReference>
<dbReference type="Gene3D" id="3.40.630.30">
    <property type="match status" value="1"/>
</dbReference>
<evidence type="ECO:0000313" key="9">
    <source>
        <dbReference type="Proteomes" id="UP000552935"/>
    </source>
</evidence>
<reference evidence="4 9" key="3">
    <citation type="submission" date="2020-07" db="EMBL/GenBank/DDBJ databases">
        <title>Organ Donor 1.</title>
        <authorList>
            <person name="Marsh A.J."/>
            <person name="Azcarate-Peril M.A."/>
        </authorList>
    </citation>
    <scope>NUCLEOTIDE SEQUENCE [LARGE SCALE GENOMIC DNA]</scope>
    <source>
        <strain evidence="4 9">AMC0712</strain>
    </source>
</reference>
<dbReference type="Proteomes" id="UP000189067">
    <property type="component" value="Unassembled WGS sequence"/>
</dbReference>
<dbReference type="InterPro" id="IPR016181">
    <property type="entry name" value="Acyl_CoA_acyltransferase"/>
</dbReference>
<dbReference type="PROSITE" id="PS51186">
    <property type="entry name" value="GNAT"/>
    <property type="match status" value="1"/>
</dbReference>
<accession>A0A508Z2B1</accession>
<feature type="domain" description="N-acetyltransferase" evidence="3">
    <location>
        <begin position="3"/>
        <end position="163"/>
    </location>
</feature>
<proteinExistence type="predicted"/>
<comment type="caution">
    <text evidence="4">The sequence shown here is derived from an EMBL/GenBank/DDBJ whole genome shotgun (WGS) entry which is preliminary data.</text>
</comment>
<dbReference type="Pfam" id="PF00583">
    <property type="entry name" value="Acetyltransf_1"/>
    <property type="match status" value="1"/>
</dbReference>
<name>A0A508Z2B1_LACRH</name>
<dbReference type="GO" id="GO:0008080">
    <property type="term" value="F:N-acetyltransferase activity"/>
    <property type="evidence" value="ECO:0007669"/>
    <property type="project" value="UniProtKB-ARBA"/>
</dbReference>
<sequence>MKLNFSAARMSDLDAIMRIEHAGFTPQEAASRISMAARITNYPDTFIVARVANTIVGYVVGPATFKPTITDDLFTDSQPNQPAAPYLAILSLAVAPNMQHHGIGRQLLAKLTQVAQLQKRTALTLTCLSRLIPFYEHVGFHNDGLAASTHAGEVWFNMSKPVKPVAKI</sequence>
<dbReference type="EMBL" id="SSHM01000001">
    <property type="protein sequence ID" value="THC79849.1"/>
    <property type="molecule type" value="Genomic_DNA"/>
</dbReference>
<dbReference type="InterPro" id="IPR051635">
    <property type="entry name" value="SNAT-like"/>
</dbReference>
<evidence type="ECO:0000256" key="2">
    <source>
        <dbReference type="ARBA" id="ARBA00023315"/>
    </source>
</evidence>
<evidence type="ECO:0000313" key="7">
    <source>
        <dbReference type="Proteomes" id="UP000189067"/>
    </source>
</evidence>
<reference evidence="5 7" key="1">
    <citation type="submission" date="2017-01" db="EMBL/GenBank/DDBJ databases">
        <title>In silico prediction, in vitro antibacterial spectrum and physicochemical properties of a putative bacteriocin produced by Lactobacillus rhamnosus strain L156.4.</title>
        <authorList>
            <person name="Silveira A.M."/>
            <person name="Monteiro A.S."/>
            <person name="Santos V.L."/>
            <person name="Nicoli J.R."/>
            <person name="Azevedo V."/>
            <person name="Soares S.C."/>
            <person name="Castro-Oliveira L."/>
            <person name="Dias-Souza M.V."/>
            <person name="Nardi R.M."/>
        </authorList>
    </citation>
    <scope>NUCLEOTIDE SEQUENCE [LARGE SCALE GENOMIC DNA]</scope>
    <source>
        <strain evidence="5 7">L156.4</strain>
    </source>
</reference>
<dbReference type="AlphaFoldDB" id="A0A508Z2B1"/>
<evidence type="ECO:0000313" key="8">
    <source>
        <dbReference type="Proteomes" id="UP000307517"/>
    </source>
</evidence>
<keyword evidence="1 4" id="KW-0808">Transferase</keyword>
<dbReference type="PANTHER" id="PTHR10908">
    <property type="entry name" value="SEROTONIN N-ACETYLTRANSFERASE"/>
    <property type="match status" value="1"/>
</dbReference>
<evidence type="ECO:0000259" key="3">
    <source>
        <dbReference type="PROSITE" id="PS51186"/>
    </source>
</evidence>
<dbReference type="Proteomes" id="UP000307517">
    <property type="component" value="Unassembled WGS sequence"/>
</dbReference>
<dbReference type="SUPFAM" id="SSF55729">
    <property type="entry name" value="Acyl-CoA N-acyltransferases (Nat)"/>
    <property type="match status" value="1"/>
</dbReference>
<evidence type="ECO:0000313" key="6">
    <source>
        <dbReference type="EMBL" id="THC79849.1"/>
    </source>
</evidence>
<protein>
    <submittedName>
        <fullName evidence="4 5">N-acetyltransferase</fullName>
    </submittedName>
</protein>